<evidence type="ECO:0000256" key="3">
    <source>
        <dbReference type="ARBA" id="ARBA00007103"/>
    </source>
</evidence>
<evidence type="ECO:0000259" key="10">
    <source>
        <dbReference type="Pfam" id="PF00291"/>
    </source>
</evidence>
<evidence type="ECO:0000256" key="5">
    <source>
        <dbReference type="ARBA" id="ARBA00022898"/>
    </source>
</evidence>
<dbReference type="PATRIC" id="fig|286156.4.peg.1876"/>
<dbReference type="RefSeq" id="WP_065822853.1">
    <property type="nucleotide sequence ID" value="NZ_CAWMQZ010000051.1"/>
</dbReference>
<keyword evidence="5" id="KW-0663">Pyridoxal phosphate</keyword>
<dbReference type="InterPro" id="IPR001926">
    <property type="entry name" value="TrpB-like_PALP"/>
</dbReference>
<comment type="pathway">
    <text evidence="2">Amino-acid biosynthesis; L-cysteine biosynthesis; L-cysteine from L-serine: step 2/2.</text>
</comment>
<evidence type="ECO:0000256" key="6">
    <source>
        <dbReference type="ARBA" id="ARBA00047931"/>
    </source>
</evidence>
<evidence type="ECO:0000256" key="4">
    <source>
        <dbReference type="ARBA" id="ARBA00012681"/>
    </source>
</evidence>
<accession>A0A1C0U5S3</accession>
<comment type="catalytic activity">
    <reaction evidence="6">
        <text>O-acetyl-L-serine + hydrogen sulfide = L-cysteine + acetate</text>
        <dbReference type="Rhea" id="RHEA:14829"/>
        <dbReference type="ChEBI" id="CHEBI:29919"/>
        <dbReference type="ChEBI" id="CHEBI:30089"/>
        <dbReference type="ChEBI" id="CHEBI:35235"/>
        <dbReference type="ChEBI" id="CHEBI:58340"/>
        <dbReference type="EC" id="2.5.1.47"/>
    </reaction>
</comment>
<evidence type="ECO:0000256" key="7">
    <source>
        <dbReference type="ARBA" id="ARBA00072081"/>
    </source>
</evidence>
<sequence>MSVSISEVSRTPQFVDTVFGCTPLVDLRRIANGSALIQAKLEYFNPSGSIKDRIVAFIINDAERRGVLKPGGTLVEHTSGNTGAAVAMIAAARGYRAVLTMPDKVSQEKQAALRAYGAEIIVCPTQVPPGSANHYVERAKAIAAERYDAFLLGQYDNLKNREAHYSTTGPEIWAQTGGQIDYFIASGSTGGTVSGVGRYLKEKNPAIQVIMPDPVGSIYAHYFSSKKIDSNLAHAYQVEGIGEDHITGCMDFDVIDEVLTVSDEQAFLAARNLARREGILGGGSTGANIWGCLEIAKRLGDAGKGKRIVTIVPDSGLKYLSKFYDDNWMKSSEYTKGK</sequence>
<keyword evidence="12" id="KW-1185">Reference proteome</keyword>
<dbReference type="AlphaFoldDB" id="A0A1C0U5S3"/>
<comment type="similarity">
    <text evidence="3">Belongs to the cysteine synthase/cystathionine beta-synthase family.</text>
</comment>
<dbReference type="CDD" id="cd01561">
    <property type="entry name" value="CBS_like"/>
    <property type="match status" value="1"/>
</dbReference>
<evidence type="ECO:0000256" key="9">
    <source>
        <dbReference type="ARBA" id="ARBA00079153"/>
    </source>
</evidence>
<evidence type="ECO:0000256" key="2">
    <source>
        <dbReference type="ARBA" id="ARBA00004962"/>
    </source>
</evidence>
<dbReference type="Gene3D" id="3.40.50.1100">
    <property type="match status" value="2"/>
</dbReference>
<gene>
    <name evidence="11" type="primary">cbs_1</name>
    <name evidence="11" type="ORF">Ppb6_01652</name>
</gene>
<evidence type="ECO:0000313" key="11">
    <source>
        <dbReference type="EMBL" id="OCQ53251.1"/>
    </source>
</evidence>
<dbReference type="Pfam" id="PF00291">
    <property type="entry name" value="PALP"/>
    <property type="match status" value="1"/>
</dbReference>
<dbReference type="PANTHER" id="PTHR10314">
    <property type="entry name" value="CYSTATHIONINE BETA-SYNTHASE"/>
    <property type="match status" value="1"/>
</dbReference>
<dbReference type="EMBL" id="LOMY01000051">
    <property type="protein sequence ID" value="OCQ53251.1"/>
    <property type="molecule type" value="Genomic_DNA"/>
</dbReference>
<evidence type="ECO:0000256" key="1">
    <source>
        <dbReference type="ARBA" id="ARBA00001933"/>
    </source>
</evidence>
<keyword evidence="11" id="KW-0456">Lyase</keyword>
<dbReference type="InterPro" id="IPR050214">
    <property type="entry name" value="Cys_Synth/Cystath_Beta-Synth"/>
</dbReference>
<dbReference type="SUPFAM" id="SSF53686">
    <property type="entry name" value="Tryptophan synthase beta subunit-like PLP-dependent enzymes"/>
    <property type="match status" value="1"/>
</dbReference>
<dbReference type="GO" id="GO:0004124">
    <property type="term" value="F:cysteine synthase activity"/>
    <property type="evidence" value="ECO:0007669"/>
    <property type="project" value="UniProtKB-EC"/>
</dbReference>
<protein>
    <recommendedName>
        <fullName evidence="7">Cysteine synthase B</fullName>
        <ecNumber evidence="4">2.5.1.47</ecNumber>
    </recommendedName>
    <alternativeName>
        <fullName evidence="8">O-acetylserine (thiol)-lyase B</fullName>
    </alternativeName>
    <alternativeName>
        <fullName evidence="9">O-acetylserine sulfhydrylase B</fullName>
    </alternativeName>
</protein>
<dbReference type="EC" id="2.5.1.47" evidence="4"/>
<dbReference type="GO" id="GO:0016829">
    <property type="term" value="F:lyase activity"/>
    <property type="evidence" value="ECO:0007669"/>
    <property type="project" value="UniProtKB-KW"/>
</dbReference>
<dbReference type="FunFam" id="3.40.50.1100:FF:000003">
    <property type="entry name" value="Cystathionine beta-synthase"/>
    <property type="match status" value="1"/>
</dbReference>
<reference evidence="11 12" key="1">
    <citation type="submission" date="2015-12" db="EMBL/GenBank/DDBJ databases">
        <title>Genome comparisons provide insights into the role of secondary metabolites in the pathogenic phase of the Photorhabdus life cycle.</title>
        <authorList>
            <person name="Tobias N.J."/>
            <person name="Mishra B."/>
            <person name="Gupta D.K."/>
            <person name="Thines M."/>
            <person name="Stinear T.P."/>
            <person name="Bode H.B."/>
        </authorList>
    </citation>
    <scope>NUCLEOTIDE SEQUENCE [LARGE SCALE GENOMIC DNA]</scope>
    <source>
        <strain evidence="11 12">PB68.1</strain>
    </source>
</reference>
<comment type="caution">
    <text evidence="11">The sequence shown here is derived from an EMBL/GenBank/DDBJ whole genome shotgun (WGS) entry which is preliminary data.</text>
</comment>
<dbReference type="STRING" id="286156.Ppb6_01652"/>
<feature type="domain" description="Tryptophan synthase beta chain-like PALP" evidence="10">
    <location>
        <begin position="18"/>
        <end position="314"/>
    </location>
</feature>
<evidence type="ECO:0000256" key="8">
    <source>
        <dbReference type="ARBA" id="ARBA00078257"/>
    </source>
</evidence>
<dbReference type="FunFam" id="3.40.50.1100:FF:000118">
    <property type="entry name" value="Related to CYS4-cystathionine beta-synthase"/>
    <property type="match status" value="1"/>
</dbReference>
<name>A0A1C0U5S3_9GAMM</name>
<dbReference type="Proteomes" id="UP000093476">
    <property type="component" value="Unassembled WGS sequence"/>
</dbReference>
<evidence type="ECO:0000313" key="12">
    <source>
        <dbReference type="Proteomes" id="UP000093476"/>
    </source>
</evidence>
<comment type="cofactor">
    <cofactor evidence="1">
        <name>pyridoxal 5'-phosphate</name>
        <dbReference type="ChEBI" id="CHEBI:597326"/>
    </cofactor>
</comment>
<organism evidence="11 12">
    <name type="scientific">Photorhabdus australis subsp. thailandensis</name>
    <dbReference type="NCBI Taxonomy" id="2805096"/>
    <lineage>
        <taxon>Bacteria</taxon>
        <taxon>Pseudomonadati</taxon>
        <taxon>Pseudomonadota</taxon>
        <taxon>Gammaproteobacteria</taxon>
        <taxon>Enterobacterales</taxon>
        <taxon>Morganellaceae</taxon>
        <taxon>Photorhabdus</taxon>
    </lineage>
</organism>
<dbReference type="InterPro" id="IPR036052">
    <property type="entry name" value="TrpB-like_PALP_sf"/>
</dbReference>
<proteinExistence type="inferred from homology"/>